<accession>A0A061D1T5</accession>
<evidence type="ECO:0000313" key="3">
    <source>
        <dbReference type="EMBL" id="CDR94092.1"/>
    </source>
</evidence>
<feature type="compositionally biased region" description="Low complexity" evidence="2">
    <location>
        <begin position="239"/>
        <end position="250"/>
    </location>
</feature>
<reference evidence="4" key="1">
    <citation type="journal article" date="2014" name="Nucleic Acids Res.">
        <title>The evolutionary dynamics of variant antigen genes in Babesia reveal a history of genomic innovation underlying host-parasite interaction.</title>
        <authorList>
            <person name="Jackson A.P."/>
            <person name="Otto T.D."/>
            <person name="Darby A."/>
            <person name="Ramaprasad A."/>
            <person name="Xia D."/>
            <person name="Echaide I.E."/>
            <person name="Farber M."/>
            <person name="Gahlot S."/>
            <person name="Gamble J."/>
            <person name="Gupta D."/>
            <person name="Gupta Y."/>
            <person name="Jackson L."/>
            <person name="Malandrin L."/>
            <person name="Malas T.B."/>
            <person name="Moussa E."/>
            <person name="Nair M."/>
            <person name="Reid A.J."/>
            <person name="Sanders M."/>
            <person name="Sharma J."/>
            <person name="Tracey A."/>
            <person name="Quail M.A."/>
            <person name="Weir W."/>
            <person name="Wastling J.M."/>
            <person name="Hall N."/>
            <person name="Willadsen P."/>
            <person name="Lingelbach K."/>
            <person name="Shiels B."/>
            <person name="Tait A."/>
            <person name="Berriman M."/>
            <person name="Allred D.R."/>
            <person name="Pain A."/>
        </authorList>
    </citation>
    <scope>NUCLEOTIDE SEQUENCE [LARGE SCALE GENOMIC DNA]</scope>
    <source>
        <strain evidence="4">Bond</strain>
    </source>
</reference>
<evidence type="ECO:0008006" key="5">
    <source>
        <dbReference type="Google" id="ProtNLM"/>
    </source>
</evidence>
<dbReference type="VEuPathDB" id="PiroplasmaDB:BBBOND_0104005"/>
<keyword evidence="1" id="KW-0677">Repeat</keyword>
<feature type="compositionally biased region" description="Low complexity" evidence="2">
    <location>
        <begin position="260"/>
        <end position="273"/>
    </location>
</feature>
<dbReference type="GeneID" id="24562633"/>
<dbReference type="AlphaFoldDB" id="A0A061D1T5"/>
<sequence length="283" mass="31165">MGQVQSVSSSSFQEEYYLFFDEKQREEEPSSAAKRCEHFYGKSLPKTVSASGVSEVGSDPRLVRRGHGGDVFNVSTNSGVVHCGDLYSIGNTASLDEDMDGSANLGWSVDDCQGEFDCTLREYRSPSGRRISGRYNGEEFVDGRIVWPDGREYEGALKGSVPHGFGTYRTSTGKEYKGNWHLGLQHGTGCYVTDREGCRVSRHGIWETGQLVRWLDEDEQGEGTADSVRRSLLDKIMATPTTTPELSPSSREQTPISYSAKPRAAQPRAFRAACSGEDPGVNY</sequence>
<evidence type="ECO:0000256" key="2">
    <source>
        <dbReference type="SAM" id="MobiDB-lite"/>
    </source>
</evidence>
<dbReference type="OrthoDB" id="365384at2759"/>
<protein>
    <recommendedName>
        <fullName evidence="5">MORN repeat-containing protein</fullName>
    </recommendedName>
</protein>
<evidence type="ECO:0000256" key="1">
    <source>
        <dbReference type="ARBA" id="ARBA00022737"/>
    </source>
</evidence>
<keyword evidence="4" id="KW-1185">Reference proteome</keyword>
<dbReference type="InterPro" id="IPR003409">
    <property type="entry name" value="MORN"/>
</dbReference>
<organism evidence="3 4">
    <name type="scientific">Babesia bigemina</name>
    <dbReference type="NCBI Taxonomy" id="5866"/>
    <lineage>
        <taxon>Eukaryota</taxon>
        <taxon>Sar</taxon>
        <taxon>Alveolata</taxon>
        <taxon>Apicomplexa</taxon>
        <taxon>Aconoidasida</taxon>
        <taxon>Piroplasmida</taxon>
        <taxon>Babesiidae</taxon>
        <taxon>Babesia</taxon>
    </lineage>
</organism>
<dbReference type="OMA" id="EEYYLFF"/>
<dbReference type="Pfam" id="PF02493">
    <property type="entry name" value="MORN"/>
    <property type="match status" value="2"/>
</dbReference>
<dbReference type="EMBL" id="LK391707">
    <property type="protein sequence ID" value="CDR94092.1"/>
    <property type="molecule type" value="Genomic_DNA"/>
</dbReference>
<gene>
    <name evidence="3" type="ORF">BBBOND_0104005</name>
</gene>
<dbReference type="RefSeq" id="XP_012766278.1">
    <property type="nucleotide sequence ID" value="XM_012910824.1"/>
</dbReference>
<feature type="region of interest" description="Disordered" evidence="2">
    <location>
        <begin position="239"/>
        <end position="283"/>
    </location>
</feature>
<proteinExistence type="predicted"/>
<dbReference type="KEGG" id="bbig:BBBOND_0104005"/>
<dbReference type="Gene3D" id="2.20.110.10">
    <property type="entry name" value="Histone H3 K4-specific methyltransferase SET7/9 N-terminal domain"/>
    <property type="match status" value="1"/>
</dbReference>
<dbReference type="Proteomes" id="UP000033188">
    <property type="component" value="Chromosome 1"/>
</dbReference>
<evidence type="ECO:0000313" key="4">
    <source>
        <dbReference type="Proteomes" id="UP000033188"/>
    </source>
</evidence>
<dbReference type="SUPFAM" id="SSF82185">
    <property type="entry name" value="Histone H3 K4-specific methyltransferase SET7/9 N-terminal domain"/>
    <property type="match status" value="1"/>
</dbReference>
<name>A0A061D1T5_BABBI</name>
<dbReference type="STRING" id="5866.A0A061D1T5"/>